<dbReference type="InterPro" id="IPR038996">
    <property type="entry name" value="Gp14"/>
</dbReference>
<accession>A0A6J5KQW1</accession>
<evidence type="ECO:0008006" key="2">
    <source>
        <dbReference type="Google" id="ProtNLM"/>
    </source>
</evidence>
<name>A0A6J5KQW1_9CAUD</name>
<protein>
    <recommendedName>
        <fullName evidence="2">Internal virion protein B</fullName>
    </recommendedName>
</protein>
<sequence>MCTIAAAIGAAGTVAQFAGQQQQADAQNAASEANAASARAAAANKYDASQRRDYFDQISAQKEGYDAAMKGRASIGTANASSGDSGVAGTTLGEIIASGQAQSAENQSRVDMKRADITQSYLDNVKGYQAEAQARINSMPKQDGPNPLGLAIGLASAGAQGAQNGWGWKMGFPTTVAPTIAAPTIGYNAG</sequence>
<dbReference type="Pfam" id="PF24072">
    <property type="entry name" value="T7_gp14"/>
    <property type="match status" value="1"/>
</dbReference>
<proteinExistence type="predicted"/>
<dbReference type="EMBL" id="LR796183">
    <property type="protein sequence ID" value="CAB4124788.1"/>
    <property type="molecule type" value="Genomic_DNA"/>
</dbReference>
<reference evidence="1" key="1">
    <citation type="submission" date="2020-04" db="EMBL/GenBank/DDBJ databases">
        <authorList>
            <person name="Chiriac C."/>
            <person name="Salcher M."/>
            <person name="Ghai R."/>
            <person name="Kavagutti S V."/>
        </authorList>
    </citation>
    <scope>NUCLEOTIDE SEQUENCE</scope>
</reference>
<evidence type="ECO:0000313" key="1">
    <source>
        <dbReference type="EMBL" id="CAB4124788.1"/>
    </source>
</evidence>
<organism evidence="1">
    <name type="scientific">uncultured Caudovirales phage</name>
    <dbReference type="NCBI Taxonomy" id="2100421"/>
    <lineage>
        <taxon>Viruses</taxon>
        <taxon>Duplodnaviria</taxon>
        <taxon>Heunggongvirae</taxon>
        <taxon>Uroviricota</taxon>
        <taxon>Caudoviricetes</taxon>
        <taxon>Peduoviridae</taxon>
        <taxon>Maltschvirus</taxon>
        <taxon>Maltschvirus maltsch</taxon>
    </lineage>
</organism>
<gene>
    <name evidence="1" type="ORF">UFOVP63_30</name>
</gene>